<accession>A0A015KHJ9</accession>
<dbReference type="HOGENOM" id="CLU_2513837_0_0_1"/>
<gene>
    <name evidence="1" type="ORF">RirG_118380</name>
</gene>
<dbReference type="EMBL" id="JEMT01018110">
    <property type="protein sequence ID" value="EXX67004.1"/>
    <property type="molecule type" value="Genomic_DNA"/>
</dbReference>
<evidence type="ECO:0000313" key="2">
    <source>
        <dbReference type="Proteomes" id="UP000022910"/>
    </source>
</evidence>
<dbReference type="Proteomes" id="UP000022910">
    <property type="component" value="Unassembled WGS sequence"/>
</dbReference>
<dbReference type="OrthoDB" id="2321319at2759"/>
<name>A0A015KHJ9_RHIIW</name>
<evidence type="ECO:0000313" key="1">
    <source>
        <dbReference type="EMBL" id="EXX67004.1"/>
    </source>
</evidence>
<keyword evidence="2" id="KW-1185">Reference proteome</keyword>
<protein>
    <submittedName>
        <fullName evidence="1">Uncharacterized protein</fullName>
    </submittedName>
</protein>
<dbReference type="AlphaFoldDB" id="A0A015KHJ9"/>
<comment type="caution">
    <text evidence="1">The sequence shown here is derived from an EMBL/GenBank/DDBJ whole genome shotgun (WGS) entry which is preliminary data.</text>
</comment>
<reference evidence="1 2" key="1">
    <citation type="submission" date="2014-02" db="EMBL/GenBank/DDBJ databases">
        <title>Single nucleus genome sequencing reveals high similarity among nuclei of an endomycorrhizal fungus.</title>
        <authorList>
            <person name="Lin K."/>
            <person name="Geurts R."/>
            <person name="Zhang Z."/>
            <person name="Limpens E."/>
            <person name="Saunders D.G."/>
            <person name="Mu D."/>
            <person name="Pang E."/>
            <person name="Cao H."/>
            <person name="Cha H."/>
            <person name="Lin T."/>
            <person name="Zhou Q."/>
            <person name="Shang Y."/>
            <person name="Li Y."/>
            <person name="Ivanov S."/>
            <person name="Sharma T."/>
            <person name="Velzen R.V."/>
            <person name="Ruijter N.D."/>
            <person name="Aanen D.K."/>
            <person name="Win J."/>
            <person name="Kamoun S."/>
            <person name="Bisseling T."/>
            <person name="Huang S."/>
        </authorList>
    </citation>
    <scope>NUCLEOTIDE SEQUENCE [LARGE SCALE GENOMIC DNA]</scope>
    <source>
        <strain evidence="2">DAOM197198w</strain>
    </source>
</reference>
<sequence>MDKPKIESGFECSARRVALTPKTVVNVTVKSVGENSIPKKNEPDINRSQLSEKSRVLLNTAKIPNYEVAGKSKSPIRSPKSLSWQ</sequence>
<organism evidence="1 2">
    <name type="scientific">Rhizophagus irregularis (strain DAOM 197198w)</name>
    <name type="common">Glomus intraradices</name>
    <dbReference type="NCBI Taxonomy" id="1432141"/>
    <lineage>
        <taxon>Eukaryota</taxon>
        <taxon>Fungi</taxon>
        <taxon>Fungi incertae sedis</taxon>
        <taxon>Mucoromycota</taxon>
        <taxon>Glomeromycotina</taxon>
        <taxon>Glomeromycetes</taxon>
        <taxon>Glomerales</taxon>
        <taxon>Glomeraceae</taxon>
        <taxon>Rhizophagus</taxon>
    </lineage>
</organism>
<proteinExistence type="predicted"/>